<accession>A0A0F9J1J4</accession>
<gene>
    <name evidence="1" type="ORF">LCGC14_1510630</name>
</gene>
<comment type="caution">
    <text evidence="1">The sequence shown here is derived from an EMBL/GenBank/DDBJ whole genome shotgun (WGS) entry which is preliminary data.</text>
</comment>
<organism evidence="1">
    <name type="scientific">marine sediment metagenome</name>
    <dbReference type="NCBI Taxonomy" id="412755"/>
    <lineage>
        <taxon>unclassified sequences</taxon>
        <taxon>metagenomes</taxon>
        <taxon>ecological metagenomes</taxon>
    </lineage>
</organism>
<dbReference type="AlphaFoldDB" id="A0A0F9J1J4"/>
<dbReference type="EMBL" id="LAZR01011083">
    <property type="protein sequence ID" value="KKM63519.1"/>
    <property type="molecule type" value="Genomic_DNA"/>
</dbReference>
<evidence type="ECO:0000313" key="1">
    <source>
        <dbReference type="EMBL" id="KKM63519.1"/>
    </source>
</evidence>
<protein>
    <submittedName>
        <fullName evidence="1">Uncharacterized protein</fullName>
    </submittedName>
</protein>
<sequence length="198" mass="21734">MADRFPAEIRIGGRLSGTARLYPGDTTILRGLVSALNDDGGSREYGDVVIPFDCEPPALDTYLDSKRGSYKSVLLLKNDQACNGEFESTEEFCQKNGIPYDRWSDHYCEADGEKAYWRPGMESPTIHYADSQGCEVVCGATVRKALAALKNFEASLSDRSENINVALVFHGGVAEAMKLLEEACPELPPKLESFEIIA</sequence>
<proteinExistence type="predicted"/>
<reference evidence="1" key="1">
    <citation type="journal article" date="2015" name="Nature">
        <title>Complex archaea that bridge the gap between prokaryotes and eukaryotes.</title>
        <authorList>
            <person name="Spang A."/>
            <person name="Saw J.H."/>
            <person name="Jorgensen S.L."/>
            <person name="Zaremba-Niedzwiedzka K."/>
            <person name="Martijn J."/>
            <person name="Lind A.E."/>
            <person name="van Eijk R."/>
            <person name="Schleper C."/>
            <person name="Guy L."/>
            <person name="Ettema T.J."/>
        </authorList>
    </citation>
    <scope>NUCLEOTIDE SEQUENCE</scope>
</reference>
<name>A0A0F9J1J4_9ZZZZ</name>